<gene>
    <name evidence="8" type="primary">pth</name>
    <name evidence="11" type="ORF">SAMN05660297_01746</name>
</gene>
<organism evidence="11 12">
    <name type="scientific">Natronincola peptidivorans</name>
    <dbReference type="NCBI Taxonomy" id="426128"/>
    <lineage>
        <taxon>Bacteria</taxon>
        <taxon>Bacillati</taxon>
        <taxon>Bacillota</taxon>
        <taxon>Clostridia</taxon>
        <taxon>Peptostreptococcales</taxon>
        <taxon>Natronincolaceae</taxon>
        <taxon>Natronincola</taxon>
    </lineage>
</organism>
<dbReference type="InterPro" id="IPR018171">
    <property type="entry name" value="Pept_tRNA_hydro_CS"/>
</dbReference>
<dbReference type="EMBL" id="FOHU01000006">
    <property type="protein sequence ID" value="SET22755.1"/>
    <property type="molecule type" value="Genomic_DNA"/>
</dbReference>
<dbReference type="Gene3D" id="3.40.50.1470">
    <property type="entry name" value="Peptidyl-tRNA hydrolase"/>
    <property type="match status" value="1"/>
</dbReference>
<sequence>MYIIVGLGNPGKRYDGTRHNVGFDTIDLLAHRNNLKVNKLKHKALYGEGFWSGEKIILAKPQTFMNLSGESVRDMVEFYKIDTEKLIVIYDDIDLEAGVLRIRHKGSAGTHNGMKSIIYQLQEDDFPRVRIGIGKPAFANLASYVTGGFSKEEIPIMRETVTKAALAVEAIVKEGIDKAMNQYNTKKDPEKETKDQ</sequence>
<keyword evidence="4 8" id="KW-0694">RNA-binding</keyword>
<comment type="subcellular location">
    <subcellularLocation>
        <location evidence="8">Cytoplasm</location>
    </subcellularLocation>
</comment>
<comment type="function">
    <text evidence="8">Hydrolyzes ribosome-free peptidyl-tRNAs (with 1 or more amino acids incorporated), which drop off the ribosome during protein synthesis, or as a result of ribosome stalling.</text>
</comment>
<evidence type="ECO:0000256" key="10">
    <source>
        <dbReference type="RuleBase" id="RU004320"/>
    </source>
</evidence>
<evidence type="ECO:0000256" key="6">
    <source>
        <dbReference type="ARBA" id="ARBA00048707"/>
    </source>
</evidence>
<feature type="site" description="Stabilizes the basic form of H active site to accept a proton" evidence="8">
    <location>
        <position position="91"/>
    </location>
</feature>
<dbReference type="InterPro" id="IPR036416">
    <property type="entry name" value="Pept_tRNA_hydro_sf"/>
</dbReference>
<comment type="function">
    <text evidence="8">Catalyzes the release of premature peptidyl moieties from peptidyl-tRNA molecules trapped in stalled 50S ribosomal subunits, and thus maintains levels of free tRNAs and 50S ribosomes.</text>
</comment>
<dbReference type="FunFam" id="3.40.50.1470:FF:000001">
    <property type="entry name" value="Peptidyl-tRNA hydrolase"/>
    <property type="match status" value="1"/>
</dbReference>
<dbReference type="PROSITE" id="PS01195">
    <property type="entry name" value="PEPT_TRNA_HYDROL_1"/>
    <property type="match status" value="1"/>
</dbReference>
<dbReference type="PANTHER" id="PTHR17224">
    <property type="entry name" value="PEPTIDYL-TRNA HYDROLASE"/>
    <property type="match status" value="1"/>
</dbReference>
<dbReference type="Pfam" id="PF01195">
    <property type="entry name" value="Pept_tRNA_hydro"/>
    <property type="match status" value="1"/>
</dbReference>
<dbReference type="OrthoDB" id="9800507at2"/>
<dbReference type="NCBIfam" id="TIGR00447">
    <property type="entry name" value="pth"/>
    <property type="match status" value="1"/>
</dbReference>
<accession>A0A1I0CSH5</accession>
<evidence type="ECO:0000313" key="11">
    <source>
        <dbReference type="EMBL" id="SET22755.1"/>
    </source>
</evidence>
<dbReference type="EC" id="3.1.1.29" evidence="1 8"/>
<feature type="active site" description="Proton acceptor" evidence="8">
    <location>
        <position position="19"/>
    </location>
</feature>
<dbReference type="AlphaFoldDB" id="A0A1I0CSH5"/>
<keyword evidence="2 8" id="KW-0820">tRNA-binding</keyword>
<feature type="binding site" evidence="8">
    <location>
        <position position="112"/>
    </location>
    <ligand>
        <name>tRNA</name>
        <dbReference type="ChEBI" id="CHEBI:17843"/>
    </ligand>
</feature>
<dbReference type="HAMAP" id="MF_00083">
    <property type="entry name" value="Pept_tRNA_hydro_bact"/>
    <property type="match status" value="1"/>
</dbReference>
<comment type="catalytic activity">
    <reaction evidence="6 8 9">
        <text>an N-acyl-L-alpha-aminoacyl-tRNA + H2O = an N-acyl-L-amino acid + a tRNA + H(+)</text>
        <dbReference type="Rhea" id="RHEA:54448"/>
        <dbReference type="Rhea" id="RHEA-COMP:10123"/>
        <dbReference type="Rhea" id="RHEA-COMP:13883"/>
        <dbReference type="ChEBI" id="CHEBI:15377"/>
        <dbReference type="ChEBI" id="CHEBI:15378"/>
        <dbReference type="ChEBI" id="CHEBI:59874"/>
        <dbReference type="ChEBI" id="CHEBI:78442"/>
        <dbReference type="ChEBI" id="CHEBI:138191"/>
        <dbReference type="EC" id="3.1.1.29"/>
    </reaction>
</comment>
<feature type="binding site" evidence="8">
    <location>
        <position position="64"/>
    </location>
    <ligand>
        <name>tRNA</name>
        <dbReference type="ChEBI" id="CHEBI:17843"/>
    </ligand>
</feature>
<feature type="binding site" evidence="8">
    <location>
        <position position="14"/>
    </location>
    <ligand>
        <name>tRNA</name>
        <dbReference type="ChEBI" id="CHEBI:17843"/>
    </ligand>
</feature>
<evidence type="ECO:0000256" key="2">
    <source>
        <dbReference type="ARBA" id="ARBA00022555"/>
    </source>
</evidence>
<protein>
    <recommendedName>
        <fullName evidence="7 8">Peptidyl-tRNA hydrolase</fullName>
        <shortName evidence="8">Pth</shortName>
        <ecNumber evidence="1 8">3.1.1.29</ecNumber>
    </recommendedName>
</protein>
<keyword evidence="12" id="KW-1185">Reference proteome</keyword>
<keyword evidence="3 8" id="KW-0378">Hydrolase</keyword>
<dbReference type="CDD" id="cd00462">
    <property type="entry name" value="PTH"/>
    <property type="match status" value="1"/>
</dbReference>
<evidence type="ECO:0000256" key="4">
    <source>
        <dbReference type="ARBA" id="ARBA00022884"/>
    </source>
</evidence>
<dbReference type="RefSeq" id="WP_090442394.1">
    <property type="nucleotide sequence ID" value="NZ_FOHU01000006.1"/>
</dbReference>
<feature type="binding site" evidence="8">
    <location>
        <position position="66"/>
    </location>
    <ligand>
        <name>tRNA</name>
        <dbReference type="ChEBI" id="CHEBI:17843"/>
    </ligand>
</feature>
<evidence type="ECO:0000256" key="9">
    <source>
        <dbReference type="RuleBase" id="RU000673"/>
    </source>
</evidence>
<evidence type="ECO:0000256" key="7">
    <source>
        <dbReference type="ARBA" id="ARBA00050038"/>
    </source>
</evidence>
<dbReference type="GO" id="GO:0005737">
    <property type="term" value="C:cytoplasm"/>
    <property type="evidence" value="ECO:0007669"/>
    <property type="project" value="UniProtKB-SubCell"/>
</dbReference>
<reference evidence="11 12" key="1">
    <citation type="submission" date="2016-10" db="EMBL/GenBank/DDBJ databases">
        <authorList>
            <person name="de Groot N.N."/>
        </authorList>
    </citation>
    <scope>NUCLEOTIDE SEQUENCE [LARGE SCALE GENOMIC DNA]</scope>
    <source>
        <strain evidence="11 12">DSM 18979</strain>
    </source>
</reference>
<evidence type="ECO:0000256" key="8">
    <source>
        <dbReference type="HAMAP-Rule" id="MF_00083"/>
    </source>
</evidence>
<evidence type="ECO:0000256" key="1">
    <source>
        <dbReference type="ARBA" id="ARBA00013260"/>
    </source>
</evidence>
<dbReference type="GO" id="GO:0000049">
    <property type="term" value="F:tRNA binding"/>
    <property type="evidence" value="ECO:0007669"/>
    <property type="project" value="UniProtKB-UniRule"/>
</dbReference>
<dbReference type="SUPFAM" id="SSF53178">
    <property type="entry name" value="Peptidyl-tRNA hydrolase-like"/>
    <property type="match status" value="1"/>
</dbReference>
<evidence type="ECO:0000256" key="5">
    <source>
        <dbReference type="ARBA" id="ARBA00038063"/>
    </source>
</evidence>
<comment type="similarity">
    <text evidence="5 8 10">Belongs to the PTH family.</text>
</comment>
<comment type="subunit">
    <text evidence="8">Monomer.</text>
</comment>
<dbReference type="GO" id="GO:0072344">
    <property type="term" value="P:rescue of stalled ribosome"/>
    <property type="evidence" value="ECO:0007669"/>
    <property type="project" value="UniProtKB-UniRule"/>
</dbReference>
<dbReference type="PROSITE" id="PS01196">
    <property type="entry name" value="PEPT_TRNA_HYDROL_2"/>
    <property type="match status" value="1"/>
</dbReference>
<name>A0A1I0CSH5_9FIRM</name>
<dbReference type="InterPro" id="IPR001328">
    <property type="entry name" value="Pept_tRNA_hydro"/>
</dbReference>
<dbReference type="STRING" id="426128.SAMN05660297_01746"/>
<dbReference type="GO" id="GO:0004045">
    <property type="term" value="F:peptidyl-tRNA hydrolase activity"/>
    <property type="evidence" value="ECO:0007669"/>
    <property type="project" value="UniProtKB-UniRule"/>
</dbReference>
<evidence type="ECO:0000313" key="12">
    <source>
        <dbReference type="Proteomes" id="UP000199568"/>
    </source>
</evidence>
<evidence type="ECO:0000256" key="3">
    <source>
        <dbReference type="ARBA" id="ARBA00022801"/>
    </source>
</evidence>
<dbReference type="GO" id="GO:0006515">
    <property type="term" value="P:protein quality control for misfolded or incompletely synthesized proteins"/>
    <property type="evidence" value="ECO:0007669"/>
    <property type="project" value="UniProtKB-UniRule"/>
</dbReference>
<feature type="site" description="Discriminates between blocked and unblocked aminoacyl-tRNA" evidence="8">
    <location>
        <position position="9"/>
    </location>
</feature>
<dbReference type="PANTHER" id="PTHR17224:SF1">
    <property type="entry name" value="PEPTIDYL-TRNA HYDROLASE"/>
    <property type="match status" value="1"/>
</dbReference>
<keyword evidence="8" id="KW-0963">Cytoplasm</keyword>
<dbReference type="Proteomes" id="UP000199568">
    <property type="component" value="Unassembled WGS sequence"/>
</dbReference>
<proteinExistence type="inferred from homology"/>